<keyword evidence="2" id="KW-0560">Oxidoreductase</keyword>
<organism evidence="4 5">
    <name type="scientific">Candidatus Desulfobacillus denitrificans</name>
    <dbReference type="NCBI Taxonomy" id="2608985"/>
    <lineage>
        <taxon>Bacteria</taxon>
        <taxon>Pseudomonadati</taxon>
        <taxon>Pseudomonadota</taxon>
        <taxon>Betaproteobacteria</taxon>
        <taxon>Candidatus Desulfobacillus</taxon>
    </lineage>
</organism>
<evidence type="ECO:0000313" key="5">
    <source>
        <dbReference type="Proteomes" id="UP000662914"/>
    </source>
</evidence>
<comment type="similarity">
    <text evidence="1 3">Belongs to the short-chain dehydrogenases/reductases (SDR) family.</text>
</comment>
<dbReference type="EMBL" id="AP021857">
    <property type="protein sequence ID" value="BBO20639.1"/>
    <property type="molecule type" value="Genomic_DNA"/>
</dbReference>
<dbReference type="Pfam" id="PF00106">
    <property type="entry name" value="adh_short"/>
    <property type="match status" value="1"/>
</dbReference>
<evidence type="ECO:0000256" key="1">
    <source>
        <dbReference type="ARBA" id="ARBA00006484"/>
    </source>
</evidence>
<dbReference type="PANTHER" id="PTHR43391">
    <property type="entry name" value="RETINOL DEHYDROGENASE-RELATED"/>
    <property type="match status" value="1"/>
</dbReference>
<name>A0A809QZ19_9PROT</name>
<dbReference type="InterPro" id="IPR002347">
    <property type="entry name" value="SDR_fam"/>
</dbReference>
<evidence type="ECO:0000256" key="3">
    <source>
        <dbReference type="RuleBase" id="RU000363"/>
    </source>
</evidence>
<dbReference type="AlphaFoldDB" id="A0A809QZ19"/>
<proteinExistence type="inferred from homology"/>
<dbReference type="Proteomes" id="UP000662914">
    <property type="component" value="Chromosome"/>
</dbReference>
<dbReference type="Gene3D" id="3.40.50.720">
    <property type="entry name" value="NAD(P)-binding Rossmann-like Domain"/>
    <property type="match status" value="1"/>
</dbReference>
<dbReference type="NCBIfam" id="NF004843">
    <property type="entry name" value="PRK06194.1"/>
    <property type="match status" value="1"/>
</dbReference>
<dbReference type="PRINTS" id="PR00080">
    <property type="entry name" value="SDRFAMILY"/>
</dbReference>
<evidence type="ECO:0000256" key="2">
    <source>
        <dbReference type="ARBA" id="ARBA00023002"/>
    </source>
</evidence>
<gene>
    <name evidence="4" type="ORF">DSYM_13380</name>
</gene>
<evidence type="ECO:0000313" key="4">
    <source>
        <dbReference type="EMBL" id="BBO20639.1"/>
    </source>
</evidence>
<dbReference type="GO" id="GO:0016491">
    <property type="term" value="F:oxidoreductase activity"/>
    <property type="evidence" value="ECO:0007669"/>
    <property type="project" value="UniProtKB-KW"/>
</dbReference>
<dbReference type="SUPFAM" id="SSF51735">
    <property type="entry name" value="NAD(P)-binding Rossmann-fold domains"/>
    <property type="match status" value="1"/>
</dbReference>
<dbReference type="PRINTS" id="PR00081">
    <property type="entry name" value="GDHRDH"/>
</dbReference>
<protein>
    <submittedName>
        <fullName evidence="4">Short-chain dehydrogenase</fullName>
    </submittedName>
</protein>
<reference evidence="4" key="1">
    <citation type="journal article" name="DNA Res.">
        <title>The physiological potential of anammox bacteria as revealed by their core genome structure.</title>
        <authorList>
            <person name="Okubo T."/>
            <person name="Toyoda A."/>
            <person name="Fukuhara K."/>
            <person name="Uchiyama I."/>
            <person name="Harigaya Y."/>
            <person name="Kuroiwa M."/>
            <person name="Suzuki T."/>
            <person name="Murakami Y."/>
            <person name="Suwa Y."/>
            <person name="Takami H."/>
        </authorList>
    </citation>
    <scope>NUCLEOTIDE SEQUENCE</scope>
    <source>
        <strain evidence="4">317325-3</strain>
    </source>
</reference>
<dbReference type="CDD" id="cd05233">
    <property type="entry name" value="SDR_c"/>
    <property type="match status" value="1"/>
</dbReference>
<dbReference type="InterPro" id="IPR036291">
    <property type="entry name" value="NAD(P)-bd_dom_sf"/>
</dbReference>
<accession>A0A809QZ19</accession>
<dbReference type="KEGG" id="ddz:DSYM_13380"/>
<sequence length="278" mass="29825">MHDLKGRTAVITGAASGIGFALAQRAAREGMRLVLADIDEAKLAEAARTLPRAADALVIRRVDVSREADIAALADTAFARFGAVHLLCNNAGVGLTRLAWEMSTADWEWVLGVNLWSVVHAIHHFVPRMLAQADESRIVNTASVAGLLSTPAMAAYNVSKHGVVTLSETLYAELKAQQAKIGVSVLCPAWVPTAIQTSERNRPERFGTAAPPSAASAAYHARMDQAVKSGRLTADDMAGAVFDAVAAGRFYVIPHTRIKQAVRLRMEDILEDRNPTPL</sequence>
<dbReference type="PANTHER" id="PTHR43391:SF26">
    <property type="entry name" value="BLL7251 PROTEIN"/>
    <property type="match status" value="1"/>
</dbReference>
<dbReference type="FunFam" id="3.40.50.720:FF:000084">
    <property type="entry name" value="Short-chain dehydrogenase reductase"/>
    <property type="match status" value="1"/>
</dbReference>